<evidence type="ECO:0000313" key="14">
    <source>
        <dbReference type="EMBL" id="SPH22599.1"/>
    </source>
</evidence>
<keyword evidence="7 14" id="KW-0418">Kinase</keyword>
<proteinExistence type="inferred from homology"/>
<evidence type="ECO:0000256" key="8">
    <source>
        <dbReference type="ARBA" id="ARBA00022840"/>
    </source>
</evidence>
<accession>A0A2R8BHV2</accession>
<dbReference type="GO" id="GO:0046656">
    <property type="term" value="P:folic acid biosynthetic process"/>
    <property type="evidence" value="ECO:0007669"/>
    <property type="project" value="UniProtKB-KW"/>
</dbReference>
<dbReference type="PANTHER" id="PTHR43071:SF1">
    <property type="entry name" value="2-AMINO-4-HYDROXY-6-HYDROXYMETHYLDIHYDROPTERIDINE PYROPHOSPHOKINASE"/>
    <property type="match status" value="1"/>
</dbReference>
<dbReference type="UniPathway" id="UPA00077">
    <property type="reaction ID" value="UER00155"/>
</dbReference>
<dbReference type="OrthoDB" id="9808041at2"/>
<dbReference type="Gene3D" id="3.30.70.560">
    <property type="entry name" value="7,8-Dihydro-6-hydroxymethylpterin-pyrophosphokinase HPPK"/>
    <property type="match status" value="1"/>
</dbReference>
<evidence type="ECO:0000256" key="10">
    <source>
        <dbReference type="ARBA" id="ARBA00029409"/>
    </source>
</evidence>
<dbReference type="NCBIfam" id="TIGR01498">
    <property type="entry name" value="folK"/>
    <property type="match status" value="1"/>
</dbReference>
<dbReference type="GO" id="GO:0005524">
    <property type="term" value="F:ATP binding"/>
    <property type="evidence" value="ECO:0007669"/>
    <property type="project" value="UniProtKB-KW"/>
</dbReference>
<evidence type="ECO:0000256" key="1">
    <source>
        <dbReference type="ARBA" id="ARBA00005051"/>
    </source>
</evidence>
<keyword evidence="15" id="KW-1185">Reference proteome</keyword>
<dbReference type="SUPFAM" id="SSF55083">
    <property type="entry name" value="6-hydroxymethyl-7,8-dihydropterin pyrophosphokinase, HPPK"/>
    <property type="match status" value="1"/>
</dbReference>
<evidence type="ECO:0000256" key="4">
    <source>
        <dbReference type="ARBA" id="ARBA00016218"/>
    </source>
</evidence>
<evidence type="ECO:0000256" key="7">
    <source>
        <dbReference type="ARBA" id="ARBA00022777"/>
    </source>
</evidence>
<reference evidence="14 15" key="1">
    <citation type="submission" date="2018-03" db="EMBL/GenBank/DDBJ databases">
        <authorList>
            <person name="Keele B.F."/>
        </authorList>
    </citation>
    <scope>NUCLEOTIDE SEQUENCE [LARGE SCALE GENOMIC DNA]</scope>
    <source>
        <strain evidence="14 15">CECT 8599</strain>
    </source>
</reference>
<evidence type="ECO:0000256" key="2">
    <source>
        <dbReference type="ARBA" id="ARBA00005810"/>
    </source>
</evidence>
<evidence type="ECO:0000256" key="3">
    <source>
        <dbReference type="ARBA" id="ARBA00013253"/>
    </source>
</evidence>
<sequence>MAQICSQLVVALGANQPSSAGAPELTLGKAVDALMQSQVVIRAVSPFYRTPCFPAGAGPDYVNAAVALEAPWSPAQALAELHKIENSFGRVRDQRWGQRTLDMDLIAYDDQVAPDLATYTQWRDLNPEAQSLKAPDTLILPHPRLQDRAFVLVPMADIAPDWRHPVSGLTVLQMLAALPKSLRDEVKAL</sequence>
<name>A0A2R8BHV2_9RHOB</name>
<dbReference type="AlphaFoldDB" id="A0A2R8BHV2"/>
<keyword evidence="6" id="KW-0547">Nucleotide-binding</keyword>
<comment type="function">
    <text evidence="10">Catalyzes the transfer of pyrophosphate from adenosine triphosphate (ATP) to 6-hydroxymethyl-7,8-dihydropterin, an enzymatic step in folate biosynthesis pathway.</text>
</comment>
<dbReference type="GO" id="GO:0003848">
    <property type="term" value="F:2-amino-4-hydroxy-6-hydroxymethyldihydropteridine diphosphokinase activity"/>
    <property type="evidence" value="ECO:0007669"/>
    <property type="project" value="UniProtKB-EC"/>
</dbReference>
<evidence type="ECO:0000256" key="12">
    <source>
        <dbReference type="ARBA" id="ARBA00033413"/>
    </source>
</evidence>
<dbReference type="GO" id="GO:0016301">
    <property type="term" value="F:kinase activity"/>
    <property type="evidence" value="ECO:0007669"/>
    <property type="project" value="UniProtKB-KW"/>
</dbReference>
<organism evidence="14 15">
    <name type="scientific">Ascidiaceihabitans donghaensis</name>
    <dbReference type="NCBI Taxonomy" id="1510460"/>
    <lineage>
        <taxon>Bacteria</taxon>
        <taxon>Pseudomonadati</taxon>
        <taxon>Pseudomonadota</taxon>
        <taxon>Alphaproteobacteria</taxon>
        <taxon>Rhodobacterales</taxon>
        <taxon>Paracoccaceae</taxon>
        <taxon>Ascidiaceihabitans</taxon>
    </lineage>
</organism>
<evidence type="ECO:0000259" key="13">
    <source>
        <dbReference type="Pfam" id="PF01288"/>
    </source>
</evidence>
<dbReference type="GO" id="GO:0046654">
    <property type="term" value="P:tetrahydrofolate biosynthetic process"/>
    <property type="evidence" value="ECO:0007669"/>
    <property type="project" value="UniProtKB-UniPathway"/>
</dbReference>
<dbReference type="InterPro" id="IPR035907">
    <property type="entry name" value="Hppk_sf"/>
</dbReference>
<dbReference type="EC" id="2.7.6.3" evidence="3"/>
<comment type="similarity">
    <text evidence="2">Belongs to the HPPK family.</text>
</comment>
<gene>
    <name evidence="14" type="primary">folK</name>
    <name evidence="14" type="ORF">ASD8599_03342</name>
</gene>
<keyword evidence="8" id="KW-0067">ATP-binding</keyword>
<dbReference type="PANTHER" id="PTHR43071">
    <property type="entry name" value="2-AMINO-4-HYDROXY-6-HYDROXYMETHYLDIHYDROPTERIDINE PYROPHOSPHOKINASE"/>
    <property type="match status" value="1"/>
</dbReference>
<evidence type="ECO:0000256" key="11">
    <source>
        <dbReference type="ARBA" id="ARBA00029766"/>
    </source>
</evidence>
<keyword evidence="9" id="KW-0289">Folate biosynthesis</keyword>
<comment type="pathway">
    <text evidence="1">Cofactor biosynthesis; tetrahydrofolate biosynthesis; 2-amino-4-hydroxy-6-hydroxymethyl-7,8-dihydropteridine diphosphate from 7,8-dihydroneopterin triphosphate: step 4/4.</text>
</comment>
<dbReference type="InterPro" id="IPR000550">
    <property type="entry name" value="Hppk"/>
</dbReference>
<dbReference type="EMBL" id="OMOR01000001">
    <property type="protein sequence ID" value="SPH22599.1"/>
    <property type="molecule type" value="Genomic_DNA"/>
</dbReference>
<dbReference type="Pfam" id="PF01288">
    <property type="entry name" value="HPPK"/>
    <property type="match status" value="1"/>
</dbReference>
<feature type="domain" description="7,8-dihydro-6-hydroxymethylpterin-pyrophosphokinase" evidence="13">
    <location>
        <begin position="9"/>
        <end position="160"/>
    </location>
</feature>
<protein>
    <recommendedName>
        <fullName evidence="4">2-amino-4-hydroxy-6-hydroxymethyldihydropteridine pyrophosphokinase</fullName>
        <ecNumber evidence="3">2.7.6.3</ecNumber>
    </recommendedName>
    <alternativeName>
        <fullName evidence="11">6-hydroxymethyl-7,8-dihydropterin pyrophosphokinase</fullName>
    </alternativeName>
    <alternativeName>
        <fullName evidence="12">7,8-dihydro-6-hydroxymethylpterin-pyrophosphokinase</fullName>
    </alternativeName>
</protein>
<evidence type="ECO:0000256" key="9">
    <source>
        <dbReference type="ARBA" id="ARBA00022909"/>
    </source>
</evidence>
<dbReference type="CDD" id="cd00483">
    <property type="entry name" value="HPPK"/>
    <property type="match status" value="1"/>
</dbReference>
<keyword evidence="5 14" id="KW-0808">Transferase</keyword>
<evidence type="ECO:0000313" key="15">
    <source>
        <dbReference type="Proteomes" id="UP000244880"/>
    </source>
</evidence>
<dbReference type="Proteomes" id="UP000244880">
    <property type="component" value="Unassembled WGS sequence"/>
</dbReference>
<dbReference type="RefSeq" id="WP_108829524.1">
    <property type="nucleotide sequence ID" value="NZ_OMOR01000001.1"/>
</dbReference>
<evidence type="ECO:0000256" key="5">
    <source>
        <dbReference type="ARBA" id="ARBA00022679"/>
    </source>
</evidence>
<evidence type="ECO:0000256" key="6">
    <source>
        <dbReference type="ARBA" id="ARBA00022741"/>
    </source>
</evidence>